<gene>
    <name evidence="2" type="ORF">GCM10008013_12700</name>
</gene>
<protein>
    <recommendedName>
        <fullName evidence="1">Siphovirus-type tail component C-terminal domain-containing protein</fullName>
    </recommendedName>
</protein>
<dbReference type="Proteomes" id="UP000659344">
    <property type="component" value="Unassembled WGS sequence"/>
</dbReference>
<organism evidence="2 3">
    <name type="scientific">Paenibacillus segetis</name>
    <dbReference type="NCBI Taxonomy" id="1325360"/>
    <lineage>
        <taxon>Bacteria</taxon>
        <taxon>Bacillati</taxon>
        <taxon>Bacillota</taxon>
        <taxon>Bacilli</taxon>
        <taxon>Bacillales</taxon>
        <taxon>Paenibacillaceae</taxon>
        <taxon>Paenibacillus</taxon>
    </lineage>
</organism>
<dbReference type="InterPro" id="IPR054738">
    <property type="entry name" value="Siphovirus-type_tail_C"/>
</dbReference>
<evidence type="ECO:0000313" key="3">
    <source>
        <dbReference type="Proteomes" id="UP000659344"/>
    </source>
</evidence>
<evidence type="ECO:0000259" key="1">
    <source>
        <dbReference type="Pfam" id="PF22768"/>
    </source>
</evidence>
<comment type="caution">
    <text evidence="2">The sequence shown here is derived from an EMBL/GenBank/DDBJ whole genome shotgun (WGS) entry which is preliminary data.</text>
</comment>
<feature type="domain" description="Siphovirus-type tail component C-terminal" evidence="1">
    <location>
        <begin position="90"/>
        <end position="169"/>
    </location>
</feature>
<name>A0ABQ1Y9H3_9BACL</name>
<evidence type="ECO:0000313" key="2">
    <source>
        <dbReference type="EMBL" id="GGH17396.1"/>
    </source>
</evidence>
<reference evidence="3" key="1">
    <citation type="journal article" date="2019" name="Int. J. Syst. Evol. Microbiol.">
        <title>The Global Catalogue of Microorganisms (GCM) 10K type strain sequencing project: providing services to taxonomists for standard genome sequencing and annotation.</title>
        <authorList>
            <consortium name="The Broad Institute Genomics Platform"/>
            <consortium name="The Broad Institute Genome Sequencing Center for Infectious Disease"/>
            <person name="Wu L."/>
            <person name="Ma J."/>
        </authorList>
    </citation>
    <scope>NUCLEOTIDE SEQUENCE [LARGE SCALE GENOMIC DNA]</scope>
    <source>
        <strain evidence="3">CGMCC 1.12769</strain>
    </source>
</reference>
<dbReference type="Gene3D" id="2.60.120.860">
    <property type="match status" value="1"/>
</dbReference>
<dbReference type="EMBL" id="BMFT01000001">
    <property type="protein sequence ID" value="GGH17396.1"/>
    <property type="molecule type" value="Genomic_DNA"/>
</dbReference>
<proteinExistence type="predicted"/>
<accession>A0ABQ1Y9H3</accession>
<dbReference type="RefSeq" id="WP_188536891.1">
    <property type="nucleotide sequence ID" value="NZ_BMFT01000001.1"/>
</dbReference>
<sequence length="173" mass="20129">MFNLAAFNRTPFNRPLSIETFFTAIFEADSELVLGINLDMAMDATFEIKTEILAYMTRETPFKALFETSTELLTGMIRERIFSAKFEPSTEFISNQKIFHIEEIEFVGEFKPGDKIVIDSEKYKITRNGENVSHLYNGDFFDLNLGINNLTWTDPVTGRTVLFRITYRDRMLY</sequence>
<keyword evidence="3" id="KW-1185">Reference proteome</keyword>
<dbReference type="Pfam" id="PF22768">
    <property type="entry name" value="SPP1_Dit"/>
    <property type="match status" value="1"/>
</dbReference>